<evidence type="ECO:0000313" key="7">
    <source>
        <dbReference type="Proteomes" id="UP000288716"/>
    </source>
</evidence>
<proteinExistence type="inferred from homology"/>
<protein>
    <recommendedName>
        <fullName evidence="4">2-phosphoxylose phosphatase 1</fullName>
    </recommendedName>
    <alternativeName>
        <fullName evidence="5">Acid phosphatase-like protein 2</fullName>
    </alternativeName>
</protein>
<comment type="similarity">
    <text evidence="1">Belongs to the histidine acid phosphatase family.</text>
</comment>
<gene>
    <name evidence="6" type="ORF">B4U80_12925</name>
</gene>
<organism evidence="6 7">
    <name type="scientific">Leptotrombidium deliense</name>
    <dbReference type="NCBI Taxonomy" id="299467"/>
    <lineage>
        <taxon>Eukaryota</taxon>
        <taxon>Metazoa</taxon>
        <taxon>Ecdysozoa</taxon>
        <taxon>Arthropoda</taxon>
        <taxon>Chelicerata</taxon>
        <taxon>Arachnida</taxon>
        <taxon>Acari</taxon>
        <taxon>Acariformes</taxon>
        <taxon>Trombidiformes</taxon>
        <taxon>Prostigmata</taxon>
        <taxon>Anystina</taxon>
        <taxon>Parasitengona</taxon>
        <taxon>Trombiculoidea</taxon>
        <taxon>Trombiculidae</taxon>
        <taxon>Leptotrombidium</taxon>
    </lineage>
</organism>
<evidence type="ECO:0000256" key="4">
    <source>
        <dbReference type="ARBA" id="ARBA00040357"/>
    </source>
</evidence>
<dbReference type="Proteomes" id="UP000288716">
    <property type="component" value="Unassembled WGS sequence"/>
</dbReference>
<keyword evidence="2" id="KW-0378">Hydrolase</keyword>
<evidence type="ECO:0000256" key="2">
    <source>
        <dbReference type="ARBA" id="ARBA00022801"/>
    </source>
</evidence>
<dbReference type="CDD" id="cd07061">
    <property type="entry name" value="HP_HAP_like"/>
    <property type="match status" value="1"/>
</dbReference>
<dbReference type="Pfam" id="PF00328">
    <property type="entry name" value="His_Phos_2"/>
    <property type="match status" value="1"/>
</dbReference>
<dbReference type="STRING" id="299467.A0A443SHB1"/>
<name>A0A443SHB1_9ACAR</name>
<reference evidence="6 7" key="1">
    <citation type="journal article" date="2018" name="Gigascience">
        <title>Genomes of trombidid mites reveal novel predicted allergens and laterally-transferred genes associated with secondary metabolism.</title>
        <authorList>
            <person name="Dong X."/>
            <person name="Chaisiri K."/>
            <person name="Xia D."/>
            <person name="Armstrong S.D."/>
            <person name="Fang Y."/>
            <person name="Donnelly M.J."/>
            <person name="Kadowaki T."/>
            <person name="McGarry J.W."/>
            <person name="Darby A.C."/>
            <person name="Makepeace B.L."/>
        </authorList>
    </citation>
    <scope>NUCLEOTIDE SEQUENCE [LARGE SCALE GENOMIC DNA]</scope>
    <source>
        <strain evidence="6">UoL-UT</strain>
    </source>
</reference>
<evidence type="ECO:0000313" key="6">
    <source>
        <dbReference type="EMBL" id="RWS26872.1"/>
    </source>
</evidence>
<dbReference type="OrthoDB" id="10262962at2759"/>
<sequence length="399" mass="46195">MDQLDCTVRNYFENDDNKRHYSNISDKIVDKRYEQLFRRYLNVYNYNLHNVIQPPKGFRIIPEEGCHTEQLTEIGALQHVILGAQLANVYRQKLNIDRSSGHKLMKVYSTTYQRTFQSAFAFMYGFIDPMTSLEYKHFPNILTTKGHLFCGSPQFCGKCDKLNYLFRSFEETRSKLLSSNKHTIDVVFKLRALISPSNKSSTFASFEALYDGVLTYLCHGSKVPCDDFNGCATTAEIEHLISSLENHYKSILKTKMYKKMNLMKTFGFYQQLIDHFESLIDDENHFKFLLFSGHDVTLIPISSVLDIYDGIIPPFASRLVFETYKNSNGNHYLRIVYNGKDLTKLAEICNSSKQCVHLQDSTGTFYSLILLDSFHHFIQDKLKELTNSDTFENACSYSI</sequence>
<dbReference type="GO" id="GO:0006024">
    <property type="term" value="P:glycosaminoglycan biosynthetic process"/>
    <property type="evidence" value="ECO:0007669"/>
    <property type="project" value="TreeGrafter"/>
</dbReference>
<evidence type="ECO:0000256" key="3">
    <source>
        <dbReference type="ARBA" id="ARBA00036311"/>
    </source>
</evidence>
<comment type="catalytic activity">
    <reaction evidence="3">
        <text>3-O-[beta-D-GlcA-(1-&gt;3)-beta-D-Gal-(1-&gt;3)-beta-D-Gal-(1-&gt;4)-beta-D-2-O-P-Xyl]-L-seryl-[protein] + H2O = 3-O-(beta-D-GlcA-(1-&gt;3)-beta-D-Gal-(1-&gt;3)-beta-D-Gal-(1-&gt;4)-beta-D-Xyl)-L-seryl-[protein] + phosphate</text>
        <dbReference type="Rhea" id="RHEA:56512"/>
        <dbReference type="Rhea" id="RHEA-COMP:12573"/>
        <dbReference type="Rhea" id="RHEA-COMP:14559"/>
        <dbReference type="ChEBI" id="CHEBI:15377"/>
        <dbReference type="ChEBI" id="CHEBI:43474"/>
        <dbReference type="ChEBI" id="CHEBI:132093"/>
        <dbReference type="ChEBI" id="CHEBI:140495"/>
    </reaction>
</comment>
<dbReference type="InterPro" id="IPR050645">
    <property type="entry name" value="Histidine_acid_phosphatase"/>
</dbReference>
<dbReference type="PANTHER" id="PTHR11567:SF110">
    <property type="entry name" value="2-PHOSPHOXYLOSE PHOSPHATASE 1"/>
    <property type="match status" value="1"/>
</dbReference>
<dbReference type="GO" id="GO:0050650">
    <property type="term" value="P:chondroitin sulfate proteoglycan biosynthetic process"/>
    <property type="evidence" value="ECO:0007669"/>
    <property type="project" value="TreeGrafter"/>
</dbReference>
<dbReference type="SUPFAM" id="SSF53254">
    <property type="entry name" value="Phosphoglycerate mutase-like"/>
    <property type="match status" value="1"/>
</dbReference>
<dbReference type="VEuPathDB" id="VectorBase:LDEU005167"/>
<dbReference type="InterPro" id="IPR000560">
    <property type="entry name" value="His_Pase_clade-2"/>
</dbReference>
<accession>A0A443SHB1</accession>
<dbReference type="EMBL" id="NCKV01002411">
    <property type="protein sequence ID" value="RWS26872.1"/>
    <property type="molecule type" value="Genomic_DNA"/>
</dbReference>
<comment type="caution">
    <text evidence="6">The sequence shown here is derived from an EMBL/GenBank/DDBJ whole genome shotgun (WGS) entry which is preliminary data.</text>
</comment>
<keyword evidence="7" id="KW-1185">Reference proteome</keyword>
<dbReference type="AlphaFoldDB" id="A0A443SHB1"/>
<dbReference type="PANTHER" id="PTHR11567">
    <property type="entry name" value="ACID PHOSPHATASE-RELATED"/>
    <property type="match status" value="1"/>
</dbReference>
<dbReference type="Gene3D" id="3.40.50.1240">
    <property type="entry name" value="Phosphoglycerate mutase-like"/>
    <property type="match status" value="1"/>
</dbReference>
<evidence type="ECO:0000256" key="5">
    <source>
        <dbReference type="ARBA" id="ARBA00041499"/>
    </source>
</evidence>
<dbReference type="GO" id="GO:0005794">
    <property type="term" value="C:Golgi apparatus"/>
    <property type="evidence" value="ECO:0007669"/>
    <property type="project" value="TreeGrafter"/>
</dbReference>
<evidence type="ECO:0000256" key="1">
    <source>
        <dbReference type="ARBA" id="ARBA00005375"/>
    </source>
</evidence>
<dbReference type="InterPro" id="IPR029033">
    <property type="entry name" value="His_PPase_superfam"/>
</dbReference>
<dbReference type="GO" id="GO:0016791">
    <property type="term" value="F:phosphatase activity"/>
    <property type="evidence" value="ECO:0007669"/>
    <property type="project" value="TreeGrafter"/>
</dbReference>